<dbReference type="Gene3D" id="1.10.3110.10">
    <property type="entry name" value="protoporphyrinogen ix oxidase, domain 3"/>
    <property type="match status" value="1"/>
</dbReference>
<evidence type="ECO:0000256" key="7">
    <source>
        <dbReference type="ARBA" id="ARBA00019046"/>
    </source>
</evidence>
<dbReference type="PANTHER" id="PTHR42923:SF3">
    <property type="entry name" value="PROTOPORPHYRINOGEN OXIDASE"/>
    <property type="match status" value="1"/>
</dbReference>
<evidence type="ECO:0000256" key="12">
    <source>
        <dbReference type="RuleBase" id="RU364052"/>
    </source>
</evidence>
<dbReference type="GeneID" id="80452467"/>
<keyword evidence="10 12" id="KW-0560">Oxidoreductase</keyword>
<name>A0A173LY98_9MICO</name>
<dbReference type="InterPro" id="IPR036188">
    <property type="entry name" value="FAD/NAD-bd_sf"/>
</dbReference>
<dbReference type="InterPro" id="IPR004572">
    <property type="entry name" value="Protoporphyrinogen_oxidase"/>
</dbReference>
<comment type="similarity">
    <text evidence="5 12">Belongs to the protoporphyrinogen/coproporphyrinogen oxidase family. Coproporphyrinogen III oxidase subfamily.</text>
</comment>
<comment type="catalytic activity">
    <reaction evidence="1">
        <text>coproporphyrinogen III + 3 O2 = coproporphyrin III + 3 H2O2</text>
        <dbReference type="Rhea" id="RHEA:43436"/>
        <dbReference type="ChEBI" id="CHEBI:15379"/>
        <dbReference type="ChEBI" id="CHEBI:16240"/>
        <dbReference type="ChEBI" id="CHEBI:57309"/>
        <dbReference type="ChEBI" id="CHEBI:131725"/>
        <dbReference type="EC" id="1.3.3.15"/>
    </reaction>
    <physiologicalReaction direction="left-to-right" evidence="1">
        <dbReference type="Rhea" id="RHEA:43437"/>
    </physiologicalReaction>
</comment>
<protein>
    <recommendedName>
        <fullName evidence="7 12">Coproporphyrinogen III oxidase</fullName>
        <ecNumber evidence="6 12">1.3.3.15</ecNumber>
    </recommendedName>
</protein>
<dbReference type="InterPro" id="IPR002937">
    <property type="entry name" value="Amino_oxidase"/>
</dbReference>
<dbReference type="GO" id="GO:0004729">
    <property type="term" value="F:oxygen-dependent protoporphyrinogen oxidase activity"/>
    <property type="evidence" value="ECO:0007669"/>
    <property type="project" value="UniProtKB-UniRule"/>
</dbReference>
<evidence type="ECO:0000313" key="14">
    <source>
        <dbReference type="Proteomes" id="UP000243847"/>
    </source>
</evidence>
<evidence type="ECO:0000256" key="6">
    <source>
        <dbReference type="ARBA" id="ARBA00012402"/>
    </source>
</evidence>
<dbReference type="SUPFAM" id="SSF51905">
    <property type="entry name" value="FAD/NAD(P)-binding domain"/>
    <property type="match status" value="1"/>
</dbReference>
<evidence type="ECO:0000256" key="1">
    <source>
        <dbReference type="ARBA" id="ARBA00001755"/>
    </source>
</evidence>
<dbReference type="GO" id="GO:0005737">
    <property type="term" value="C:cytoplasm"/>
    <property type="evidence" value="ECO:0007669"/>
    <property type="project" value="UniProtKB-SubCell"/>
</dbReference>
<dbReference type="Gene3D" id="3.50.50.60">
    <property type="entry name" value="FAD/NAD(P)-binding domain"/>
    <property type="match status" value="1"/>
</dbReference>
<evidence type="ECO:0000256" key="4">
    <source>
        <dbReference type="ARBA" id="ARBA00004744"/>
    </source>
</evidence>
<dbReference type="UniPathway" id="UPA00252"/>
<keyword evidence="8 12" id="KW-0285">Flavoprotein</keyword>
<evidence type="ECO:0000256" key="3">
    <source>
        <dbReference type="ARBA" id="ARBA00002185"/>
    </source>
</evidence>
<proteinExistence type="inferred from homology"/>
<dbReference type="InterPro" id="IPR050464">
    <property type="entry name" value="Zeta_carotene_desat/Oxidored"/>
</dbReference>
<comment type="subcellular location">
    <subcellularLocation>
        <location evidence="12">Cytoplasm</location>
    </subcellularLocation>
</comment>
<dbReference type="PANTHER" id="PTHR42923">
    <property type="entry name" value="PROTOPORPHYRINOGEN OXIDASE"/>
    <property type="match status" value="1"/>
</dbReference>
<organism evidence="13 14">
    <name type="scientific">Aurantimicrobium minutum</name>
    <dbReference type="NCBI Taxonomy" id="708131"/>
    <lineage>
        <taxon>Bacteria</taxon>
        <taxon>Bacillati</taxon>
        <taxon>Actinomycetota</taxon>
        <taxon>Actinomycetes</taxon>
        <taxon>Micrococcales</taxon>
        <taxon>Microbacteriaceae</taxon>
        <taxon>Aurantimicrobium</taxon>
    </lineage>
</organism>
<comment type="pathway">
    <text evidence="4 12">Porphyrin-containing compound metabolism; protoheme biosynthesis.</text>
</comment>
<sequence length="451" mass="48067">MIQADRVVIGAGISGLLAALRATSRGETVVVLEKEAHAGGLIAPVTIGEIDIDAGAEAFSTAGESFLQLLKELGLNDHIVSPQRTDARIVASPTLRYPIPHGVLGIPSSLDDPELASIISPQGLEEARRLDSQPVGELQGMSVAELVDTRLGSEFVDKLVEPLFSGVHGSSAQTLSAESTIPALLRAMSETGSLCSAARQIRAAQPRPGAAVASLDGGMFTLVAELYRLLLSKKVWFSFNSDVTSVQQENDQWCCKTSNGTFVSTQMTIATGISTAAYVLASWDSQEVVAELATPETHSVDVALVILLVESTQLDSFPLGSGALITESSGVTAKASTHVNAKWEWVDNALPEHHHLIRLSYGRDGILPEGDLIALAHDDLPRLYQIDDATIHSATIHHWPGSLYQASTAAKAKQEQLLITAQKLEVELCGSYISGNGLLGITRDHYQRMTP</sequence>
<comment type="function">
    <text evidence="3 12">Involved in coproporphyrin-dependent heme b biosynthesis. Catalyzes the oxidation of coproporphyrinogen III to coproporphyrin III.</text>
</comment>
<reference evidence="13 14" key="1">
    <citation type="journal article" date="2016" name="Genome Announc.">
        <title>Complete Genome Sequence of Aurantimicrobium minutum Type Strain KNCT, a Planktonic Ultramicrobacterium Isolated from River Water.</title>
        <authorList>
            <person name="Nakai R."/>
            <person name="Fujisawa T."/>
            <person name="Nakamura Y."/>
            <person name="Nishide H."/>
            <person name="Uchiyama I."/>
            <person name="Baba T."/>
            <person name="Toyoda A."/>
            <person name="Fujiyama A."/>
            <person name="Naganuma T."/>
            <person name="Niki H."/>
        </authorList>
    </citation>
    <scope>NUCLEOTIDE SEQUENCE [LARGE SCALE GENOMIC DNA]</scope>
    <source>
        <strain evidence="13 14">KNC</strain>
    </source>
</reference>
<dbReference type="EMBL" id="AP017457">
    <property type="protein sequence ID" value="BAU99818.1"/>
    <property type="molecule type" value="Genomic_DNA"/>
</dbReference>
<evidence type="ECO:0000256" key="2">
    <source>
        <dbReference type="ARBA" id="ARBA00001974"/>
    </source>
</evidence>
<dbReference type="Proteomes" id="UP000243847">
    <property type="component" value="Chromosome sequence1"/>
</dbReference>
<dbReference type="OrthoDB" id="3450553at2"/>
<dbReference type="SUPFAM" id="SSF54373">
    <property type="entry name" value="FAD-linked reductases, C-terminal domain"/>
    <property type="match status" value="1"/>
</dbReference>
<dbReference type="Gene3D" id="3.90.660.20">
    <property type="entry name" value="Protoporphyrinogen oxidase, mitochondrial, domain 2"/>
    <property type="match status" value="1"/>
</dbReference>
<dbReference type="NCBIfam" id="TIGR00562">
    <property type="entry name" value="proto_IX_ox"/>
    <property type="match status" value="1"/>
</dbReference>
<dbReference type="EC" id="1.3.3.15" evidence="6 12"/>
<dbReference type="AlphaFoldDB" id="A0A173LY98"/>
<accession>A0A173LY98</accession>
<keyword evidence="12" id="KW-0963">Cytoplasm</keyword>
<dbReference type="Pfam" id="PF01593">
    <property type="entry name" value="Amino_oxidase"/>
    <property type="match status" value="1"/>
</dbReference>
<evidence type="ECO:0000256" key="9">
    <source>
        <dbReference type="ARBA" id="ARBA00022827"/>
    </source>
</evidence>
<comment type="cofactor">
    <cofactor evidence="2 12">
        <name>FAD</name>
        <dbReference type="ChEBI" id="CHEBI:57692"/>
    </cofactor>
</comment>
<gene>
    <name evidence="13" type="ORF">AUMI_112760</name>
</gene>
<keyword evidence="11 12" id="KW-0350">Heme biosynthesis</keyword>
<evidence type="ECO:0000256" key="5">
    <source>
        <dbReference type="ARBA" id="ARBA00008310"/>
    </source>
</evidence>
<evidence type="ECO:0000256" key="10">
    <source>
        <dbReference type="ARBA" id="ARBA00023002"/>
    </source>
</evidence>
<evidence type="ECO:0000256" key="11">
    <source>
        <dbReference type="ARBA" id="ARBA00023133"/>
    </source>
</evidence>
<keyword evidence="9 12" id="KW-0274">FAD</keyword>
<dbReference type="RefSeq" id="WP_096382677.1">
    <property type="nucleotide sequence ID" value="NZ_AP017457.1"/>
</dbReference>
<evidence type="ECO:0000313" key="13">
    <source>
        <dbReference type="EMBL" id="BAU99818.1"/>
    </source>
</evidence>
<dbReference type="GO" id="GO:0006783">
    <property type="term" value="P:heme biosynthetic process"/>
    <property type="evidence" value="ECO:0007669"/>
    <property type="project" value="UniProtKB-UniRule"/>
</dbReference>
<dbReference type="KEGG" id="amin:AUMI_112760"/>
<evidence type="ECO:0000256" key="8">
    <source>
        <dbReference type="ARBA" id="ARBA00022630"/>
    </source>
</evidence>